<dbReference type="GO" id="GO:0005506">
    <property type="term" value="F:iron ion binding"/>
    <property type="evidence" value="ECO:0007669"/>
    <property type="project" value="UniProtKB-UniRule"/>
</dbReference>
<keyword evidence="9" id="KW-1185">Reference proteome</keyword>
<evidence type="ECO:0000259" key="7">
    <source>
        <dbReference type="PROSITE" id="PS51918"/>
    </source>
</evidence>
<dbReference type="Pfam" id="PF08497">
    <property type="entry name" value="Radical_SAM_N"/>
    <property type="match status" value="1"/>
</dbReference>
<reference evidence="9" key="1">
    <citation type="submission" date="2016-01" db="EMBL/GenBank/DDBJ databases">
        <authorList>
            <person name="Mitreva M."/>
            <person name="Pepin K.H."/>
            <person name="Mihindukulasuriya K.A."/>
            <person name="Fulton R."/>
            <person name="Fronick C."/>
            <person name="O'Laughlin M."/>
            <person name="Miner T."/>
            <person name="Herter B."/>
            <person name="Rosa B.A."/>
            <person name="Cordes M."/>
            <person name="Tomlinson C."/>
            <person name="Wollam A."/>
            <person name="Palsikar V.B."/>
            <person name="Mardis E.R."/>
            <person name="Wilson R.K."/>
        </authorList>
    </citation>
    <scope>NUCLEOTIDE SEQUENCE [LARGE SCALE GENOMIC DNA]</scope>
    <source>
        <strain evidence="9">CMW8396</strain>
    </source>
</reference>
<keyword evidence="3 6" id="KW-0479">Metal-binding</keyword>
<comment type="cofactor">
    <cofactor evidence="6">
        <name>[4Fe-4S] cluster</name>
        <dbReference type="ChEBI" id="CHEBI:49883"/>
    </cofactor>
    <text evidence="6">Binds 1 [4Fe-4S] cluster. The cluster is coordinated with 3 cysteines and an exchangeable S-adenosyl-L-methionine.</text>
</comment>
<dbReference type="EMBL" id="LRPX01000023">
    <property type="protein sequence ID" value="KXA15793.1"/>
    <property type="molecule type" value="Genomic_DNA"/>
</dbReference>
<keyword evidence="1 6" id="KW-0004">4Fe-4S</keyword>
<dbReference type="GO" id="GO:0003824">
    <property type="term" value="F:catalytic activity"/>
    <property type="evidence" value="ECO:0007669"/>
    <property type="project" value="InterPro"/>
</dbReference>
<evidence type="ECO:0000256" key="6">
    <source>
        <dbReference type="HAMAP-Rule" id="MF_01251"/>
    </source>
</evidence>
<dbReference type="InterPro" id="IPR022946">
    <property type="entry name" value="UPF0313"/>
</dbReference>
<dbReference type="SFLD" id="SFLDG01069">
    <property type="entry name" value="UPF0313"/>
    <property type="match status" value="1"/>
</dbReference>
<evidence type="ECO:0000313" key="8">
    <source>
        <dbReference type="EMBL" id="KXA15793.1"/>
    </source>
</evidence>
<dbReference type="SMART" id="SM00729">
    <property type="entry name" value="Elp3"/>
    <property type="match status" value="1"/>
</dbReference>
<feature type="domain" description="Radical SAM core" evidence="7">
    <location>
        <begin position="289"/>
        <end position="562"/>
    </location>
</feature>
<dbReference type="GO" id="GO:0051539">
    <property type="term" value="F:4 iron, 4 sulfur cluster binding"/>
    <property type="evidence" value="ECO:0007669"/>
    <property type="project" value="UniProtKB-KW"/>
</dbReference>
<proteinExistence type="inferred from homology"/>
<feature type="binding site" evidence="6">
    <location>
        <position position="307"/>
    </location>
    <ligand>
        <name>[4Fe-4S] cluster</name>
        <dbReference type="ChEBI" id="CHEBI:49883"/>
        <note>4Fe-4S-S-AdoMet</note>
    </ligand>
</feature>
<comment type="caution">
    <text evidence="8">The sequence shown here is derived from an EMBL/GenBank/DDBJ whole genome shotgun (WGS) entry which is preliminary data.</text>
</comment>
<keyword evidence="2 6" id="KW-0949">S-adenosyl-L-methionine</keyword>
<evidence type="ECO:0000256" key="5">
    <source>
        <dbReference type="ARBA" id="ARBA00023014"/>
    </source>
</evidence>
<dbReference type="SFLD" id="SFLDG01082">
    <property type="entry name" value="B12-binding_domain_containing"/>
    <property type="match status" value="1"/>
</dbReference>
<dbReference type="InterPro" id="IPR020612">
    <property type="entry name" value="Methylthiotransferase_CS"/>
</dbReference>
<protein>
    <submittedName>
        <fullName evidence="8">Putative radical SAM protein YgiQ</fullName>
    </submittedName>
</protein>
<dbReference type="SUPFAM" id="SSF102114">
    <property type="entry name" value="Radical SAM enzymes"/>
    <property type="match status" value="1"/>
</dbReference>
<evidence type="ECO:0000256" key="4">
    <source>
        <dbReference type="ARBA" id="ARBA00023004"/>
    </source>
</evidence>
<dbReference type="PANTHER" id="PTHR32331">
    <property type="entry name" value="UPF0313 PROTEIN YGIQ"/>
    <property type="match status" value="1"/>
</dbReference>
<dbReference type="InterPro" id="IPR023404">
    <property type="entry name" value="rSAM_horseshoe"/>
</dbReference>
<name>A0A133NHM7_9FUSO</name>
<feature type="binding site" evidence="6">
    <location>
        <position position="310"/>
    </location>
    <ligand>
        <name>[4Fe-4S] cluster</name>
        <dbReference type="ChEBI" id="CHEBI:49883"/>
        <note>4Fe-4S-S-AdoMet</note>
    </ligand>
</feature>
<gene>
    <name evidence="8" type="ORF">HMPREF3206_00600</name>
</gene>
<comment type="similarity">
    <text evidence="6">Belongs to the UPF0313 family.</text>
</comment>
<dbReference type="SFLD" id="SFLDS00029">
    <property type="entry name" value="Radical_SAM"/>
    <property type="match status" value="1"/>
</dbReference>
<accession>A0A133NHM7</accession>
<evidence type="ECO:0000256" key="1">
    <source>
        <dbReference type="ARBA" id="ARBA00022485"/>
    </source>
</evidence>
<dbReference type="PROSITE" id="PS01278">
    <property type="entry name" value="MTTASE_RADICAL"/>
    <property type="match status" value="1"/>
</dbReference>
<keyword evidence="5 6" id="KW-0411">Iron-sulfur</keyword>
<dbReference type="InterPro" id="IPR006638">
    <property type="entry name" value="Elp3/MiaA/NifB-like_rSAM"/>
</dbReference>
<dbReference type="PROSITE" id="PS51918">
    <property type="entry name" value="RADICAL_SAM"/>
    <property type="match status" value="1"/>
</dbReference>
<dbReference type="InterPro" id="IPR013704">
    <property type="entry name" value="UPF0313_N"/>
</dbReference>
<dbReference type="Gene3D" id="3.80.30.20">
    <property type="entry name" value="tm_1862 like domain"/>
    <property type="match status" value="1"/>
</dbReference>
<dbReference type="InterPro" id="IPR007197">
    <property type="entry name" value="rSAM"/>
</dbReference>
<dbReference type="AlphaFoldDB" id="A0A133NHM7"/>
<dbReference type="RefSeq" id="WP_060793506.1">
    <property type="nucleotide sequence ID" value="NZ_KQ956519.1"/>
</dbReference>
<sequence>MKFLPTTREEMKKLGWDTLDVLLISGDTYLDTSYNGSVLVGKWLVKHGFRVGIIAQPEVDSPVDITRLGEPNLFFAISGGCVDSMVANYTATKKRRQQDDFTPGGINNRRPDRAVLVYSNMIRHFFKGTKKKIVISGIESSLRRITHYDYWTNKLRKPILFDAKADILSYGMGEMSMLALARALQQNEDWTEIRGLSYLSKEPREDYLALPSHADCLASKDVFTKAFHQFYLNCDPITAKGLYQKCDDRYLIQNPPSLTYTEKEMDAIYSMEFARDVHPYYKAMGAVRALDTIRYSVTTHRGCYGECNFCAIAIHQGRTVMSRSQSSIVEEVTEITKLPKFKGNISDVGGPTANMYSLECKKKLKLGSCPDRRCLYPKKCPSLQVNHRSQVDLLRKLKKIPKIKKIFIASGIRYDMILDDTQCGQMYLKELVQDHISGQMKIAPEHTEDSILSLMGKDGRSCLNEFKNQFYQLNQKLGKKQFLTYYLIAAHPGCREKEMVDLKRFASKELRVNPEQIQIFTPTPSTYSTLMYYTEKDPFTGKKLFVEKDNGKKQKQKDIVLDKKYRS</sequence>
<dbReference type="PATRIC" id="fig|134605.3.peg.602"/>
<dbReference type="NCBIfam" id="TIGR03904">
    <property type="entry name" value="SAM_YgiQ"/>
    <property type="match status" value="1"/>
</dbReference>
<dbReference type="InterPro" id="IPR058240">
    <property type="entry name" value="rSAM_sf"/>
</dbReference>
<feature type="binding site" evidence="6">
    <location>
        <position position="303"/>
    </location>
    <ligand>
        <name>[4Fe-4S] cluster</name>
        <dbReference type="ChEBI" id="CHEBI:49883"/>
        <note>4Fe-4S-S-AdoMet</note>
    </ligand>
</feature>
<dbReference type="PANTHER" id="PTHR32331:SF0">
    <property type="entry name" value="UPF0313 PROTEIN YGIQ"/>
    <property type="match status" value="1"/>
</dbReference>
<dbReference type="Proteomes" id="UP000070617">
    <property type="component" value="Unassembled WGS sequence"/>
</dbReference>
<evidence type="ECO:0000256" key="2">
    <source>
        <dbReference type="ARBA" id="ARBA00022691"/>
    </source>
</evidence>
<dbReference type="STRING" id="134605.HMPREF3206_00600"/>
<evidence type="ECO:0000313" key="9">
    <source>
        <dbReference type="Proteomes" id="UP000070617"/>
    </source>
</evidence>
<organism evidence="8 9">
    <name type="scientific">Fusobacterium equinum</name>
    <dbReference type="NCBI Taxonomy" id="134605"/>
    <lineage>
        <taxon>Bacteria</taxon>
        <taxon>Fusobacteriati</taxon>
        <taxon>Fusobacteriota</taxon>
        <taxon>Fusobacteriia</taxon>
        <taxon>Fusobacteriales</taxon>
        <taxon>Fusobacteriaceae</taxon>
        <taxon>Fusobacterium</taxon>
    </lineage>
</organism>
<dbReference type="HAMAP" id="MF_01251">
    <property type="entry name" value="UPF0313"/>
    <property type="match status" value="1"/>
</dbReference>
<evidence type="ECO:0000256" key="3">
    <source>
        <dbReference type="ARBA" id="ARBA00022723"/>
    </source>
</evidence>
<keyword evidence="4 6" id="KW-0408">Iron</keyword>